<keyword evidence="3" id="KW-1185">Reference proteome</keyword>
<accession>A0ABV3YDW8</accession>
<evidence type="ECO:0000313" key="3">
    <source>
        <dbReference type="Proteomes" id="UP001560293"/>
    </source>
</evidence>
<dbReference type="Pfam" id="PF21172">
    <property type="entry name" value="CueP"/>
    <property type="match status" value="1"/>
</dbReference>
<comment type="caution">
    <text evidence="2">The sequence shown here is derived from an EMBL/GenBank/DDBJ whole genome shotgun (WGS) entry which is preliminary data.</text>
</comment>
<proteinExistence type="predicted"/>
<dbReference type="InterPro" id="IPR047808">
    <property type="entry name" value="CueP-like"/>
</dbReference>
<dbReference type="Gene3D" id="2.60.40.3700">
    <property type="match status" value="1"/>
</dbReference>
<reference evidence="3" key="1">
    <citation type="submission" date="2024-07" db="EMBL/GenBank/DDBJ databases">
        <title>Pseudomonas strain that inhibits Aeromonas fish pathogens.</title>
        <authorList>
            <person name="Wildschutte H."/>
        </authorList>
    </citation>
    <scope>NUCLEOTIDE SEQUENCE [LARGE SCALE GENOMIC DNA]</scope>
    <source>
        <strain evidence="3">n60</strain>
    </source>
</reference>
<dbReference type="Proteomes" id="UP001560293">
    <property type="component" value="Unassembled WGS sequence"/>
</dbReference>
<sequence>MTTTFAPRHRALAAALTASALALSACGSTQPGSTVLEQHGLAGMDATEVVEHLDTMAVSDRPDTLIASVQPTELVLTDTTGGSTATLPMPDDTFYLSVAPYEAATHDCTFHSLTTCLGEMPGESVDVTVTDAAGRTILDETRTTYDNGFVGLWLPRDITGTIHIEHDGKAASTPIATGADDLTCLTTAQLT</sequence>
<organism evidence="2 3">
    <name type="scientific">Dietzia cinnamea</name>
    <dbReference type="NCBI Taxonomy" id="321318"/>
    <lineage>
        <taxon>Bacteria</taxon>
        <taxon>Bacillati</taxon>
        <taxon>Actinomycetota</taxon>
        <taxon>Actinomycetes</taxon>
        <taxon>Mycobacteriales</taxon>
        <taxon>Dietziaceae</taxon>
        <taxon>Dietzia</taxon>
    </lineage>
</organism>
<keyword evidence="1" id="KW-0732">Signal</keyword>
<name>A0ABV3YDW8_9ACTN</name>
<dbReference type="NCBIfam" id="NF038094">
    <property type="entry name" value="CueP_fam"/>
    <property type="match status" value="1"/>
</dbReference>
<evidence type="ECO:0000256" key="1">
    <source>
        <dbReference type="SAM" id="SignalP"/>
    </source>
</evidence>
<evidence type="ECO:0000313" key="2">
    <source>
        <dbReference type="EMBL" id="MEX6462858.1"/>
    </source>
</evidence>
<feature type="chain" id="PRO_5047301586" evidence="1">
    <location>
        <begin position="25"/>
        <end position="191"/>
    </location>
</feature>
<gene>
    <name evidence="2" type="ORF">AB6N35_00590</name>
</gene>
<feature type="signal peptide" evidence="1">
    <location>
        <begin position="1"/>
        <end position="24"/>
    </location>
</feature>
<dbReference type="RefSeq" id="WP_174521563.1">
    <property type="nucleotide sequence ID" value="NZ_JALXPR010000058.1"/>
</dbReference>
<dbReference type="EMBL" id="JBFTEZ010000002">
    <property type="protein sequence ID" value="MEX6462858.1"/>
    <property type="molecule type" value="Genomic_DNA"/>
</dbReference>
<protein>
    <submittedName>
        <fullName evidence="2">CueP family metal-binding protein</fullName>
    </submittedName>
</protein>